<feature type="region of interest" description="Disordered" evidence="1">
    <location>
        <begin position="1"/>
        <end position="61"/>
    </location>
</feature>
<dbReference type="Proteomes" id="UP001321760">
    <property type="component" value="Unassembled WGS sequence"/>
</dbReference>
<evidence type="ECO:0000313" key="2">
    <source>
        <dbReference type="EMBL" id="KAK4445378.1"/>
    </source>
</evidence>
<feature type="compositionally biased region" description="Polar residues" evidence="1">
    <location>
        <begin position="43"/>
        <end position="56"/>
    </location>
</feature>
<evidence type="ECO:0000256" key="1">
    <source>
        <dbReference type="SAM" id="MobiDB-lite"/>
    </source>
</evidence>
<comment type="caution">
    <text evidence="2">The sequence shown here is derived from an EMBL/GenBank/DDBJ whole genome shotgun (WGS) entry which is preliminary data.</text>
</comment>
<feature type="region of interest" description="Disordered" evidence="1">
    <location>
        <begin position="104"/>
        <end position="129"/>
    </location>
</feature>
<dbReference type="EMBL" id="MU865966">
    <property type="protein sequence ID" value="KAK4445378.1"/>
    <property type="molecule type" value="Genomic_DNA"/>
</dbReference>
<name>A0AAV9GDD7_9PEZI</name>
<evidence type="ECO:0000313" key="3">
    <source>
        <dbReference type="Proteomes" id="UP001321760"/>
    </source>
</evidence>
<gene>
    <name evidence="2" type="ORF">QBC34DRAFT_384410</name>
</gene>
<accession>A0AAV9GDD7</accession>
<sequence>MSDRTSHSSDGSASEQFSGRSSDRGELVPGGQEAHFIPGPPAVTTSSAPHVGSSGTPPGKLKAKWLIPIRTKEWQVGERFPPSMISVVVPKGCDKEATSGFTEGVSAVDPAGSNNSPVTAGRNARDYSPQYRTDMPRIAQEEVYFIHEKFAIQDVGTWEITVSIEYRLSLERQSERPLFGWYSDSFRVTIVDGRGGVGRLPVTDDEDKPYLAMLRAKGKFAKWTADSDRQGEVPPEDLLRNHVSSIDEPESASGSSSDSSDDSVPTCIHGNGKVHISPPTQVTVCSAIDPPITVSLPLDENLLQNSMQLLSAFIYVYDEGGSLIQDHAVLQADPSNPLSRAHFSGQQCSQADMRVRAGSAFDSRLYFFWPNFRINRTGSYKLQVKIFKVDFSTGDYDSAVVCEIGMFPIVVRSTPVGGRDFTDEEAAFLPLAEAAMQELSTGQVEAGDIWVKY</sequence>
<evidence type="ECO:0008006" key="4">
    <source>
        <dbReference type="Google" id="ProtNLM"/>
    </source>
</evidence>
<feature type="region of interest" description="Disordered" evidence="1">
    <location>
        <begin position="246"/>
        <end position="269"/>
    </location>
</feature>
<proteinExistence type="predicted"/>
<protein>
    <recommendedName>
        <fullName evidence="4">Velvet domain-containing protein</fullName>
    </recommendedName>
</protein>
<dbReference type="AlphaFoldDB" id="A0AAV9GDD7"/>
<feature type="compositionally biased region" description="Polar residues" evidence="1">
    <location>
        <begin position="8"/>
        <end position="20"/>
    </location>
</feature>
<keyword evidence="3" id="KW-1185">Reference proteome</keyword>
<organism evidence="2 3">
    <name type="scientific">Podospora aff. communis PSN243</name>
    <dbReference type="NCBI Taxonomy" id="3040156"/>
    <lineage>
        <taxon>Eukaryota</taxon>
        <taxon>Fungi</taxon>
        <taxon>Dikarya</taxon>
        <taxon>Ascomycota</taxon>
        <taxon>Pezizomycotina</taxon>
        <taxon>Sordariomycetes</taxon>
        <taxon>Sordariomycetidae</taxon>
        <taxon>Sordariales</taxon>
        <taxon>Podosporaceae</taxon>
        <taxon>Podospora</taxon>
    </lineage>
</organism>
<reference evidence="2" key="2">
    <citation type="submission" date="2023-05" db="EMBL/GenBank/DDBJ databases">
        <authorList>
            <consortium name="Lawrence Berkeley National Laboratory"/>
            <person name="Steindorff A."/>
            <person name="Hensen N."/>
            <person name="Bonometti L."/>
            <person name="Westerberg I."/>
            <person name="Brannstrom I.O."/>
            <person name="Guillou S."/>
            <person name="Cros-Aarteil S."/>
            <person name="Calhoun S."/>
            <person name="Haridas S."/>
            <person name="Kuo A."/>
            <person name="Mondo S."/>
            <person name="Pangilinan J."/>
            <person name="Riley R."/>
            <person name="Labutti K."/>
            <person name="Andreopoulos B."/>
            <person name="Lipzen A."/>
            <person name="Chen C."/>
            <person name="Yanf M."/>
            <person name="Daum C."/>
            <person name="Ng V."/>
            <person name="Clum A."/>
            <person name="Ohm R."/>
            <person name="Martin F."/>
            <person name="Silar P."/>
            <person name="Natvig D."/>
            <person name="Lalanne C."/>
            <person name="Gautier V."/>
            <person name="Ament-Velasquez S.L."/>
            <person name="Kruys A."/>
            <person name="Hutchinson M.I."/>
            <person name="Powell A.J."/>
            <person name="Barry K."/>
            <person name="Miller A.N."/>
            <person name="Grigoriev I.V."/>
            <person name="Debuchy R."/>
            <person name="Gladieux P."/>
            <person name="Thoren M.H."/>
            <person name="Johannesson H."/>
        </authorList>
    </citation>
    <scope>NUCLEOTIDE SEQUENCE</scope>
    <source>
        <strain evidence="2">PSN243</strain>
    </source>
</reference>
<reference evidence="2" key="1">
    <citation type="journal article" date="2023" name="Mol. Phylogenet. Evol.">
        <title>Genome-scale phylogeny and comparative genomics of the fungal order Sordariales.</title>
        <authorList>
            <person name="Hensen N."/>
            <person name="Bonometti L."/>
            <person name="Westerberg I."/>
            <person name="Brannstrom I.O."/>
            <person name="Guillou S."/>
            <person name="Cros-Aarteil S."/>
            <person name="Calhoun S."/>
            <person name="Haridas S."/>
            <person name="Kuo A."/>
            <person name="Mondo S."/>
            <person name="Pangilinan J."/>
            <person name="Riley R."/>
            <person name="LaButti K."/>
            <person name="Andreopoulos B."/>
            <person name="Lipzen A."/>
            <person name="Chen C."/>
            <person name="Yan M."/>
            <person name="Daum C."/>
            <person name="Ng V."/>
            <person name="Clum A."/>
            <person name="Steindorff A."/>
            <person name="Ohm R.A."/>
            <person name="Martin F."/>
            <person name="Silar P."/>
            <person name="Natvig D.O."/>
            <person name="Lalanne C."/>
            <person name="Gautier V."/>
            <person name="Ament-Velasquez S.L."/>
            <person name="Kruys A."/>
            <person name="Hutchinson M.I."/>
            <person name="Powell A.J."/>
            <person name="Barry K."/>
            <person name="Miller A.N."/>
            <person name="Grigoriev I.V."/>
            <person name="Debuchy R."/>
            <person name="Gladieux P."/>
            <person name="Hiltunen Thoren M."/>
            <person name="Johannesson H."/>
        </authorList>
    </citation>
    <scope>NUCLEOTIDE SEQUENCE</scope>
    <source>
        <strain evidence="2">PSN243</strain>
    </source>
</reference>